<dbReference type="AlphaFoldDB" id="A0A7J7ESK1"/>
<feature type="transmembrane region" description="Helical" evidence="8">
    <location>
        <begin position="115"/>
        <end position="134"/>
    </location>
</feature>
<dbReference type="Proteomes" id="UP000551758">
    <property type="component" value="Unassembled WGS sequence"/>
</dbReference>
<feature type="domain" description="G-protein coupled receptors family 1 profile" evidence="9">
    <location>
        <begin position="54"/>
        <end position="135"/>
    </location>
</feature>
<proteinExistence type="predicted"/>
<evidence type="ECO:0000256" key="7">
    <source>
        <dbReference type="ARBA" id="ARBA00023224"/>
    </source>
</evidence>
<gene>
    <name evidence="10" type="ORF">HPG69_005698</name>
</gene>
<evidence type="ECO:0000256" key="3">
    <source>
        <dbReference type="ARBA" id="ARBA00022692"/>
    </source>
</evidence>
<dbReference type="SUPFAM" id="SSF81321">
    <property type="entry name" value="Family A G protein-coupled receptor-like"/>
    <property type="match status" value="1"/>
</dbReference>
<dbReference type="Pfam" id="PF13853">
    <property type="entry name" value="7tm_4"/>
    <property type="match status" value="1"/>
</dbReference>
<sequence length="135" mass="15130">MGNLSCNESPAHVAIFGQIDAMEPIFLLSFHGLKSVHALLSIPFCPAYLVALVGNIIILYVFWNESSLHQLMYYVLLILAITDLGISVSTLPIILAVLWWEAQEIQVRACFAEPFFIHTFTFLEYSMLLAMALGH</sequence>
<comment type="subcellular location">
    <subcellularLocation>
        <location evidence="1">Membrane</location>
        <topology evidence="1">Multi-pass membrane protein</topology>
    </subcellularLocation>
</comment>
<evidence type="ECO:0000313" key="10">
    <source>
        <dbReference type="EMBL" id="KAF5918663.1"/>
    </source>
</evidence>
<dbReference type="GO" id="GO:0004984">
    <property type="term" value="F:olfactory receptor activity"/>
    <property type="evidence" value="ECO:0007669"/>
    <property type="project" value="InterPro"/>
</dbReference>
<evidence type="ECO:0000256" key="4">
    <source>
        <dbReference type="ARBA" id="ARBA00022725"/>
    </source>
</evidence>
<dbReference type="Gene3D" id="1.20.1070.10">
    <property type="entry name" value="Rhodopsin 7-helix transmembrane proteins"/>
    <property type="match status" value="1"/>
</dbReference>
<keyword evidence="2" id="KW-0716">Sensory transduction</keyword>
<keyword evidence="11" id="KW-1185">Reference proteome</keyword>
<dbReference type="PANTHER" id="PTHR26450:SF37">
    <property type="entry name" value="OLFACTORY RECEPTOR 51L1"/>
    <property type="match status" value="1"/>
</dbReference>
<evidence type="ECO:0000256" key="1">
    <source>
        <dbReference type="ARBA" id="ARBA00004141"/>
    </source>
</evidence>
<evidence type="ECO:0000259" key="9">
    <source>
        <dbReference type="PROSITE" id="PS50262"/>
    </source>
</evidence>
<keyword evidence="4" id="KW-0552">Olfaction</keyword>
<evidence type="ECO:0000256" key="6">
    <source>
        <dbReference type="ARBA" id="ARBA00023136"/>
    </source>
</evidence>
<accession>A0A7J7ESK1</accession>
<dbReference type="PROSITE" id="PS50262">
    <property type="entry name" value="G_PROTEIN_RECEP_F1_2"/>
    <property type="match status" value="1"/>
</dbReference>
<evidence type="ECO:0000313" key="11">
    <source>
        <dbReference type="Proteomes" id="UP000551758"/>
    </source>
</evidence>
<dbReference type="InterPro" id="IPR050402">
    <property type="entry name" value="OR51/52/56-like"/>
</dbReference>
<evidence type="ECO:0000256" key="2">
    <source>
        <dbReference type="ARBA" id="ARBA00022606"/>
    </source>
</evidence>
<dbReference type="GO" id="GO:0007186">
    <property type="term" value="P:G protein-coupled receptor signaling pathway"/>
    <property type="evidence" value="ECO:0007669"/>
    <property type="project" value="InterPro"/>
</dbReference>
<reference evidence="10 11" key="1">
    <citation type="journal article" date="2020" name="Mol. Biol. Evol.">
        <title>Interspecific Gene Flow and the Evolution of Specialization in Black and White Rhinoceros.</title>
        <authorList>
            <person name="Moodley Y."/>
            <person name="Westbury M.V."/>
            <person name="Russo I.M."/>
            <person name="Gopalakrishnan S."/>
            <person name="Rakotoarivelo A."/>
            <person name="Olsen R.A."/>
            <person name="Prost S."/>
            <person name="Tunstall T."/>
            <person name="Ryder O.A."/>
            <person name="Dalen L."/>
            <person name="Bruford M.W."/>
        </authorList>
    </citation>
    <scope>NUCLEOTIDE SEQUENCE [LARGE SCALE GENOMIC DNA]</scope>
    <source>
        <strain evidence="10">SBR-YM</strain>
        <tissue evidence="10">Skin</tissue>
    </source>
</reference>
<dbReference type="InterPro" id="IPR017452">
    <property type="entry name" value="GPCR_Rhodpsn_7TM"/>
</dbReference>
<evidence type="ECO:0000256" key="5">
    <source>
        <dbReference type="ARBA" id="ARBA00022989"/>
    </source>
</evidence>
<dbReference type="EMBL" id="JACDTQ010002427">
    <property type="protein sequence ID" value="KAF5918663.1"/>
    <property type="molecule type" value="Genomic_DNA"/>
</dbReference>
<feature type="transmembrane region" description="Helical" evidence="8">
    <location>
        <begin position="38"/>
        <end position="62"/>
    </location>
</feature>
<keyword evidence="7" id="KW-0807">Transducer</keyword>
<evidence type="ECO:0000256" key="8">
    <source>
        <dbReference type="SAM" id="Phobius"/>
    </source>
</evidence>
<keyword evidence="5 8" id="KW-1133">Transmembrane helix</keyword>
<dbReference type="PANTHER" id="PTHR26450">
    <property type="entry name" value="OLFACTORY RECEPTOR 56B1-RELATED"/>
    <property type="match status" value="1"/>
</dbReference>
<dbReference type="GO" id="GO:0005886">
    <property type="term" value="C:plasma membrane"/>
    <property type="evidence" value="ECO:0007669"/>
    <property type="project" value="TreeGrafter"/>
</dbReference>
<comment type="caution">
    <text evidence="10">The sequence shown here is derived from an EMBL/GenBank/DDBJ whole genome shotgun (WGS) entry which is preliminary data.</text>
</comment>
<keyword evidence="6 8" id="KW-0472">Membrane</keyword>
<dbReference type="InterPro" id="IPR000725">
    <property type="entry name" value="Olfact_rcpt"/>
</dbReference>
<protein>
    <recommendedName>
        <fullName evidence="9">G-protein coupled receptors family 1 profile domain-containing protein</fullName>
    </recommendedName>
</protein>
<organism evidence="10 11">
    <name type="scientific">Diceros bicornis minor</name>
    <name type="common">South-central black rhinoceros</name>
    <dbReference type="NCBI Taxonomy" id="77932"/>
    <lineage>
        <taxon>Eukaryota</taxon>
        <taxon>Metazoa</taxon>
        <taxon>Chordata</taxon>
        <taxon>Craniata</taxon>
        <taxon>Vertebrata</taxon>
        <taxon>Euteleostomi</taxon>
        <taxon>Mammalia</taxon>
        <taxon>Eutheria</taxon>
        <taxon>Laurasiatheria</taxon>
        <taxon>Perissodactyla</taxon>
        <taxon>Rhinocerotidae</taxon>
        <taxon>Diceros</taxon>
    </lineage>
</organism>
<feature type="transmembrane region" description="Helical" evidence="8">
    <location>
        <begin position="74"/>
        <end position="100"/>
    </location>
</feature>
<name>A0A7J7ESK1_DICBM</name>
<keyword evidence="3 8" id="KW-0812">Transmembrane</keyword>